<evidence type="ECO:0000256" key="4">
    <source>
        <dbReference type="ARBA" id="ARBA00022840"/>
    </source>
</evidence>
<evidence type="ECO:0000256" key="3">
    <source>
        <dbReference type="ARBA" id="ARBA00022821"/>
    </source>
</evidence>
<evidence type="ECO:0000313" key="6">
    <source>
        <dbReference type="EMBL" id="MPA69853.1"/>
    </source>
</evidence>
<keyword evidence="3" id="KW-0611">Plant defense</keyword>
<evidence type="ECO:0000259" key="5">
    <source>
        <dbReference type="Pfam" id="PF18052"/>
    </source>
</evidence>
<sequence length="126" mass="14234">MGSMIAEAFLGAAAHEILKKVVSVAREEISLAWGFKGELTKLKESVIMVQAVLRDAERQVTNEAVKLWLKKLKDVAHDADDVLDEFTYEILKRKVEIRNQMTRKVATLRLSARPASTPHCHKEHKA</sequence>
<dbReference type="PANTHER" id="PTHR19338:SF73">
    <property type="entry name" value="DISEASE RESISTANCE PROTEIN RGA2-LIKE"/>
    <property type="match status" value="1"/>
</dbReference>
<protein>
    <submittedName>
        <fullName evidence="6">Putative disease resistance protein RGA4</fullName>
    </submittedName>
</protein>
<organism evidence="6">
    <name type="scientific">Davidia involucrata</name>
    <name type="common">Dove tree</name>
    <dbReference type="NCBI Taxonomy" id="16924"/>
    <lineage>
        <taxon>Eukaryota</taxon>
        <taxon>Viridiplantae</taxon>
        <taxon>Streptophyta</taxon>
        <taxon>Embryophyta</taxon>
        <taxon>Tracheophyta</taxon>
        <taxon>Spermatophyta</taxon>
        <taxon>Magnoliopsida</taxon>
        <taxon>eudicotyledons</taxon>
        <taxon>Gunneridae</taxon>
        <taxon>Pentapetalae</taxon>
        <taxon>asterids</taxon>
        <taxon>Cornales</taxon>
        <taxon>Nyssaceae</taxon>
        <taxon>Davidia</taxon>
    </lineage>
</organism>
<reference evidence="6" key="1">
    <citation type="submission" date="2019-08" db="EMBL/GenBank/DDBJ databases">
        <title>Reference gene set and small RNA set construction with multiple tissues from Davidia involucrata Baill.</title>
        <authorList>
            <person name="Yang H."/>
            <person name="Zhou C."/>
            <person name="Li G."/>
            <person name="Wang J."/>
            <person name="Gao P."/>
            <person name="Wang M."/>
            <person name="Wang R."/>
            <person name="Zhao Y."/>
        </authorList>
    </citation>
    <scope>NUCLEOTIDE SEQUENCE</scope>
    <source>
        <tissue evidence="6">Mixed with DoveR01_LX</tissue>
    </source>
</reference>
<dbReference type="Gene3D" id="1.20.5.4130">
    <property type="match status" value="1"/>
</dbReference>
<dbReference type="GO" id="GO:0006952">
    <property type="term" value="P:defense response"/>
    <property type="evidence" value="ECO:0007669"/>
    <property type="project" value="UniProtKB-KW"/>
</dbReference>
<dbReference type="EMBL" id="GHES01039294">
    <property type="protein sequence ID" value="MPA69853.1"/>
    <property type="molecule type" value="Transcribed_RNA"/>
</dbReference>
<dbReference type="InterPro" id="IPR038005">
    <property type="entry name" value="RX-like_CC"/>
</dbReference>
<evidence type="ECO:0000256" key="2">
    <source>
        <dbReference type="ARBA" id="ARBA00022741"/>
    </source>
</evidence>
<proteinExistence type="predicted"/>
<accession>A0A5B7BRS8</accession>
<keyword evidence="2" id="KW-0547">Nucleotide-binding</keyword>
<dbReference type="InterPro" id="IPR041118">
    <property type="entry name" value="Rx_N"/>
</dbReference>
<dbReference type="GO" id="GO:0005524">
    <property type="term" value="F:ATP binding"/>
    <property type="evidence" value="ECO:0007669"/>
    <property type="project" value="UniProtKB-KW"/>
</dbReference>
<dbReference type="AlphaFoldDB" id="A0A5B7BRS8"/>
<feature type="domain" description="Disease resistance N-terminal" evidence="5">
    <location>
        <begin position="16"/>
        <end position="101"/>
    </location>
</feature>
<dbReference type="PANTHER" id="PTHR19338">
    <property type="entry name" value="TRANSLOCASE OF INNER MITOCHONDRIAL MEMBRANE 13 HOMOLOG"/>
    <property type="match status" value="1"/>
</dbReference>
<keyword evidence="1" id="KW-0677">Repeat</keyword>
<name>A0A5B7BRS8_DAVIN</name>
<keyword evidence="4" id="KW-0067">ATP-binding</keyword>
<gene>
    <name evidence="6" type="ORF">Din_039294</name>
</gene>
<evidence type="ECO:0000256" key="1">
    <source>
        <dbReference type="ARBA" id="ARBA00022737"/>
    </source>
</evidence>
<dbReference type="Pfam" id="PF18052">
    <property type="entry name" value="Rx_N"/>
    <property type="match status" value="1"/>
</dbReference>
<dbReference type="CDD" id="cd14798">
    <property type="entry name" value="RX-CC_like"/>
    <property type="match status" value="1"/>
</dbReference>